<organism evidence="9 10">
    <name type="scientific">Candidatus Cytomitobacter indipagum</name>
    <dbReference type="NCBI Taxonomy" id="2601575"/>
    <lineage>
        <taxon>Bacteria</taxon>
        <taxon>Pseudomonadati</taxon>
        <taxon>Pseudomonadota</taxon>
        <taxon>Alphaproteobacteria</taxon>
        <taxon>Holosporales</taxon>
        <taxon>Holosporaceae</taxon>
        <taxon>Candidatus Cytomitobacter</taxon>
    </lineage>
</organism>
<evidence type="ECO:0000256" key="1">
    <source>
        <dbReference type="ARBA" id="ARBA00006607"/>
    </source>
</evidence>
<evidence type="ECO:0000256" key="3">
    <source>
        <dbReference type="ARBA" id="ARBA00022840"/>
    </source>
</evidence>
<proteinExistence type="inferred from homology"/>
<reference evidence="9 10" key="1">
    <citation type="submission" date="2019-08" db="EMBL/GenBank/DDBJ databases">
        <title>Highly reduced genomes of protist endosymbionts show evolutionary convergence.</title>
        <authorList>
            <person name="George E."/>
            <person name="Husnik F."/>
            <person name="Tashyreva D."/>
            <person name="Prokopchuk G."/>
            <person name="Horak A."/>
            <person name="Kwong W.K."/>
            <person name="Lukes J."/>
            <person name="Keeling P.J."/>
        </authorList>
    </citation>
    <scope>NUCLEOTIDE SEQUENCE [LARGE SCALE GENOMIC DNA]</scope>
    <source>
        <strain evidence="9">1605</strain>
    </source>
</reference>
<keyword evidence="5" id="KW-0413">Isomerase</keyword>
<evidence type="ECO:0000256" key="8">
    <source>
        <dbReference type="SAM" id="MobiDB-lite"/>
    </source>
</evidence>
<dbReference type="EMBL" id="CP043315">
    <property type="protein sequence ID" value="QEK37994.1"/>
    <property type="molecule type" value="Genomic_DNA"/>
</dbReference>
<dbReference type="GO" id="GO:0140662">
    <property type="term" value="F:ATP-dependent protein folding chaperone"/>
    <property type="evidence" value="ECO:0007669"/>
    <property type="project" value="InterPro"/>
</dbReference>
<dbReference type="PROSITE" id="PS00296">
    <property type="entry name" value="CHAPERONINS_CPN60"/>
    <property type="match status" value="1"/>
</dbReference>
<keyword evidence="4" id="KW-0143">Chaperone</keyword>
<dbReference type="InterPro" id="IPR018370">
    <property type="entry name" value="Chaperonin_Cpn60_CS"/>
</dbReference>
<dbReference type="NCBIfam" id="NF009487">
    <property type="entry name" value="PRK12849.1"/>
    <property type="match status" value="1"/>
</dbReference>
<dbReference type="SUPFAM" id="SSF54849">
    <property type="entry name" value="GroEL-intermediate domain like"/>
    <property type="match status" value="2"/>
</dbReference>
<dbReference type="Gene3D" id="3.30.260.10">
    <property type="entry name" value="TCP-1-like chaperonin intermediate domain"/>
    <property type="match status" value="1"/>
</dbReference>
<comment type="similarity">
    <text evidence="1 6">Belongs to the chaperonin (HSP60) family.</text>
</comment>
<dbReference type="CDD" id="cd03344">
    <property type="entry name" value="GroEL"/>
    <property type="match status" value="1"/>
</dbReference>
<evidence type="ECO:0000256" key="5">
    <source>
        <dbReference type="ARBA" id="ARBA00023235"/>
    </source>
</evidence>
<comment type="function">
    <text evidence="7">Together with its co-chaperonin GroES, plays an essential role in assisting protein folding. The GroEL-GroES system forms a nano-cage that allows encapsulation of the non-native substrate proteins and provides a physical environment optimized to promote and accelerate protein folding.</text>
</comment>
<dbReference type="InterPro" id="IPR001844">
    <property type="entry name" value="Cpn60/GroEL"/>
</dbReference>
<dbReference type="PRINTS" id="PR00298">
    <property type="entry name" value="CHAPERONIN60"/>
</dbReference>
<evidence type="ECO:0000256" key="7">
    <source>
        <dbReference type="RuleBase" id="RU000419"/>
    </source>
</evidence>
<dbReference type="NCBIfam" id="NF009489">
    <property type="entry name" value="PRK12851.1"/>
    <property type="match status" value="1"/>
</dbReference>
<dbReference type="InterPro" id="IPR027409">
    <property type="entry name" value="GroEL-like_apical_dom_sf"/>
</dbReference>
<dbReference type="NCBIfam" id="NF000592">
    <property type="entry name" value="PRK00013.1"/>
    <property type="match status" value="1"/>
</dbReference>
<evidence type="ECO:0000313" key="9">
    <source>
        <dbReference type="EMBL" id="QEK37994.1"/>
    </source>
</evidence>
<evidence type="ECO:0000256" key="2">
    <source>
        <dbReference type="ARBA" id="ARBA00022741"/>
    </source>
</evidence>
<dbReference type="NCBIfam" id="NF009488">
    <property type="entry name" value="PRK12850.1"/>
    <property type="match status" value="1"/>
</dbReference>
<evidence type="ECO:0000256" key="4">
    <source>
        <dbReference type="ARBA" id="ARBA00023186"/>
    </source>
</evidence>
<evidence type="ECO:0000313" key="10">
    <source>
        <dbReference type="Proteomes" id="UP000325155"/>
    </source>
</evidence>
<dbReference type="Gene3D" id="1.10.560.10">
    <property type="entry name" value="GroEL-like equatorial domain"/>
    <property type="match status" value="1"/>
</dbReference>
<comment type="subunit">
    <text evidence="7">Forms a cylinder of 14 subunits composed of two heptameric rings stacked back-to-back. Interacts with the co-chaperonin GroES.</text>
</comment>
<keyword evidence="3" id="KW-0067">ATP-binding</keyword>
<accession>A0A5C0UG28</accession>
<dbReference type="RefSeq" id="WP_148980841.1">
    <property type="nucleotide sequence ID" value="NZ_CP043315.1"/>
</dbReference>
<dbReference type="InterPro" id="IPR027413">
    <property type="entry name" value="GROEL-like_equatorial_sf"/>
</dbReference>
<name>A0A5C0UG28_9PROT</name>
<gene>
    <name evidence="9" type="primary">groL</name>
    <name evidence="9" type="ORF">FZC35_01190</name>
</gene>
<dbReference type="GO" id="GO:0042026">
    <property type="term" value="P:protein refolding"/>
    <property type="evidence" value="ECO:0007669"/>
    <property type="project" value="InterPro"/>
</dbReference>
<dbReference type="FunFam" id="3.50.7.10:FF:000001">
    <property type="entry name" value="60 kDa chaperonin"/>
    <property type="match status" value="1"/>
</dbReference>
<feature type="compositionally biased region" description="Gly residues" evidence="8">
    <location>
        <begin position="535"/>
        <end position="546"/>
    </location>
</feature>
<dbReference type="Gene3D" id="3.50.7.10">
    <property type="entry name" value="GroEL"/>
    <property type="match status" value="1"/>
</dbReference>
<dbReference type="OrthoDB" id="9766614at2"/>
<dbReference type="Proteomes" id="UP000325155">
    <property type="component" value="Chromosome"/>
</dbReference>
<protein>
    <recommendedName>
        <fullName evidence="7">60 kDa chaperonin</fullName>
    </recommendedName>
</protein>
<dbReference type="GO" id="GO:0005524">
    <property type="term" value="F:ATP binding"/>
    <property type="evidence" value="ECO:0007669"/>
    <property type="project" value="UniProtKB-KW"/>
</dbReference>
<dbReference type="AlphaFoldDB" id="A0A5C0UG28"/>
<sequence length="546" mass="58395">MNKRIVLDFEARKKVIEGIDKAADCVKSTLGPKGRVVVMGKSFGSPRVTKDGVTVAKEIELSDELHKIGSGFIKEVASKTVDAAGDGTTTACVILQSLVNNGLKVVEAGMNSVEITKGMNHASKKIIDYLNDIAIPVKGNSDHIKQVATISANGEEEIGKLIAEAVGKIGNEGIISVDDGKSIQTELNVVEGMELDRGFVSPHFANTEKQTCELENPYVLIYDKKISSLANILPLLENVVKSSRSLLIIAEDVDGIALNTLVVNSLNKIMKVCVIKSPGFGDRRKEICEDIAVLTGGSFISEEMGKSLEETTVEHLGQTEKIIITKDKTTIIGGKGSENEIKTRYELIKSNISDASSDYDKEKLEERKSKLMNGVAVISVGGVTESEQKERKDRVEDAVQAVKAAIEEGILPGGGSALIHASKNLNNVSGSQAFKAGVEIVKKAILSPLNQNLINAGHDDSAVIIDQIKKSDDIQFGYDVLNEGYGNMMELGIVDPKKSTRSALQYAVSVATLVLTMGAAIVDEEDDKNSSANNMGGGMPPMGGMY</sequence>
<dbReference type="SUPFAM" id="SSF48592">
    <property type="entry name" value="GroEL equatorial domain-like"/>
    <property type="match status" value="1"/>
</dbReference>
<dbReference type="Pfam" id="PF00118">
    <property type="entry name" value="Cpn60_TCP1"/>
    <property type="match status" value="1"/>
</dbReference>
<dbReference type="SUPFAM" id="SSF52029">
    <property type="entry name" value="GroEL apical domain-like"/>
    <property type="match status" value="1"/>
</dbReference>
<keyword evidence="2" id="KW-0547">Nucleotide-binding</keyword>
<dbReference type="InterPro" id="IPR002423">
    <property type="entry name" value="Cpn60/GroEL/TCP-1"/>
</dbReference>
<dbReference type="GO" id="GO:0016853">
    <property type="term" value="F:isomerase activity"/>
    <property type="evidence" value="ECO:0007669"/>
    <property type="project" value="UniProtKB-KW"/>
</dbReference>
<feature type="region of interest" description="Disordered" evidence="8">
    <location>
        <begin position="527"/>
        <end position="546"/>
    </location>
</feature>
<dbReference type="PANTHER" id="PTHR45633">
    <property type="entry name" value="60 KDA HEAT SHOCK PROTEIN, MITOCHONDRIAL"/>
    <property type="match status" value="1"/>
</dbReference>
<dbReference type="InterPro" id="IPR027410">
    <property type="entry name" value="TCP-1-like_intermed_sf"/>
</dbReference>
<evidence type="ECO:0000256" key="6">
    <source>
        <dbReference type="RuleBase" id="RU000418"/>
    </source>
</evidence>
<dbReference type="KEGG" id="cip:FZC35_01190"/>
<dbReference type="NCBIfam" id="TIGR02348">
    <property type="entry name" value="GroEL"/>
    <property type="match status" value="1"/>
</dbReference>
<keyword evidence="10" id="KW-1185">Reference proteome</keyword>